<dbReference type="FunFam" id="3.30.1520.10:FF:000025">
    <property type="entry name" value="Sorting nexin 20"/>
    <property type="match status" value="1"/>
</dbReference>
<dbReference type="PANTHER" id="PTHR20939:SF1">
    <property type="entry name" value="SORTING NEXIN-20"/>
    <property type="match status" value="1"/>
</dbReference>
<comment type="similarity">
    <text evidence="2">Belongs to the sorting nexin family.</text>
</comment>
<evidence type="ECO:0000256" key="6">
    <source>
        <dbReference type="ARBA" id="ARBA00023121"/>
    </source>
</evidence>
<dbReference type="GO" id="GO:0031901">
    <property type="term" value="C:early endosome membrane"/>
    <property type="evidence" value="ECO:0007669"/>
    <property type="project" value="UniProtKB-SubCell"/>
</dbReference>
<dbReference type="SUPFAM" id="SSF64268">
    <property type="entry name" value="PX domain"/>
    <property type="match status" value="1"/>
</dbReference>
<evidence type="ECO:0000256" key="3">
    <source>
        <dbReference type="ARBA" id="ARBA00022448"/>
    </source>
</evidence>
<gene>
    <name evidence="9" type="primary">SNX20</name>
</gene>
<dbReference type="InterPro" id="IPR036871">
    <property type="entry name" value="PX_dom_sf"/>
</dbReference>
<keyword evidence="5" id="KW-0653">Protein transport</keyword>
<keyword evidence="6" id="KW-0446">Lipid-binding</keyword>
<dbReference type="InterPro" id="IPR001683">
    <property type="entry name" value="PX_dom"/>
</dbReference>
<evidence type="ECO:0000256" key="5">
    <source>
        <dbReference type="ARBA" id="ARBA00022927"/>
    </source>
</evidence>
<dbReference type="Proteomes" id="UP000694726">
    <property type="component" value="Unplaced"/>
</dbReference>
<evidence type="ECO:0000256" key="4">
    <source>
        <dbReference type="ARBA" id="ARBA00022753"/>
    </source>
</evidence>
<keyword evidence="7" id="KW-0472">Membrane</keyword>
<dbReference type="AlphaFoldDB" id="A0A8D0JCE3"/>
<sequence>MGKLSPKDPMDAPVATFSLPPPLSADPIRENSQSMAHPGSPGWRGPTAQCMAGTKPKVPAPGPELSSVGPEEHSDAHSSLSSNSSMTTRELQEYWRTRKCRWRHVKLLFEIASARIEERRVSKFVMYQIVVIQTGSFDSNKAILERRYSDFEALQKKLLKTFPEEIEDVVFPKKHLMGNFTEEMISERKLALKEYLSLLYAIRCVRRSREFIDFLTRPELKEAFGCLRAGQYTKALDILVHVVPLQEKLTAHCPVMLVPTLCAMLVCHRDLERPAEAFAVGERALQCLQARESHRYYAPLLDAMARLAYMLGKDFVSLQERLEESQLRKPAPRGFTLKELTVQEYLC</sequence>
<evidence type="ECO:0000313" key="9">
    <source>
        <dbReference type="Ensembl" id="ENSSSCP00015007871.1"/>
    </source>
</evidence>
<comment type="subcellular location">
    <subcellularLocation>
        <location evidence="1">Early endosome membrane</location>
        <topology evidence="1">Peripheral membrane protein</topology>
        <orientation evidence="1">Cytoplasmic side</orientation>
    </subcellularLocation>
</comment>
<evidence type="ECO:0000256" key="2">
    <source>
        <dbReference type="ARBA" id="ARBA00010883"/>
    </source>
</evidence>
<evidence type="ECO:0000313" key="10">
    <source>
        <dbReference type="Proteomes" id="UP000694726"/>
    </source>
</evidence>
<dbReference type="PANTHER" id="PTHR20939">
    <property type="entry name" value="SORTING NEXIN 20, 21"/>
    <property type="match status" value="1"/>
</dbReference>
<dbReference type="InterPro" id="IPR039937">
    <property type="entry name" value="SNX20/SNX21"/>
</dbReference>
<dbReference type="GO" id="GO:0035091">
    <property type="term" value="F:phosphatidylinositol binding"/>
    <property type="evidence" value="ECO:0007669"/>
    <property type="project" value="InterPro"/>
</dbReference>
<dbReference type="Pfam" id="PF00787">
    <property type="entry name" value="PX"/>
    <property type="match status" value="1"/>
</dbReference>
<accession>A0A8D0JCE3</accession>
<feature type="compositionally biased region" description="Basic and acidic residues" evidence="8">
    <location>
        <begin position="1"/>
        <end position="10"/>
    </location>
</feature>
<name>A0A8D0JCE3_PIG</name>
<keyword evidence="3" id="KW-0813">Transport</keyword>
<dbReference type="PROSITE" id="PS50195">
    <property type="entry name" value="PX"/>
    <property type="match status" value="1"/>
</dbReference>
<evidence type="ECO:0000256" key="1">
    <source>
        <dbReference type="ARBA" id="ARBA00004469"/>
    </source>
</evidence>
<dbReference type="Gene3D" id="3.30.1520.10">
    <property type="entry name" value="Phox-like domain"/>
    <property type="match status" value="1"/>
</dbReference>
<dbReference type="SMART" id="SM00312">
    <property type="entry name" value="PX"/>
    <property type="match status" value="1"/>
</dbReference>
<organism evidence="9 10">
    <name type="scientific">Sus scrofa</name>
    <name type="common">Pig</name>
    <dbReference type="NCBI Taxonomy" id="9823"/>
    <lineage>
        <taxon>Eukaryota</taxon>
        <taxon>Metazoa</taxon>
        <taxon>Chordata</taxon>
        <taxon>Craniata</taxon>
        <taxon>Vertebrata</taxon>
        <taxon>Euteleostomi</taxon>
        <taxon>Mammalia</taxon>
        <taxon>Eutheria</taxon>
        <taxon>Laurasiatheria</taxon>
        <taxon>Artiodactyla</taxon>
        <taxon>Suina</taxon>
        <taxon>Suidae</taxon>
        <taxon>Sus</taxon>
    </lineage>
</organism>
<reference evidence="9" key="1">
    <citation type="submission" date="2025-08" db="UniProtKB">
        <authorList>
            <consortium name="Ensembl"/>
        </authorList>
    </citation>
    <scope>IDENTIFICATION</scope>
</reference>
<evidence type="ECO:0000256" key="7">
    <source>
        <dbReference type="ARBA" id="ARBA00023136"/>
    </source>
</evidence>
<dbReference type="Ensembl" id="ENSSSCT00015020051.1">
    <property type="protein sequence ID" value="ENSSSCP00015007871.1"/>
    <property type="gene ID" value="ENSSSCG00015015052.1"/>
</dbReference>
<proteinExistence type="inferred from homology"/>
<feature type="region of interest" description="Disordered" evidence="8">
    <location>
        <begin position="1"/>
        <end position="88"/>
    </location>
</feature>
<protein>
    <submittedName>
        <fullName evidence="9">Sorting nexin 20</fullName>
    </submittedName>
</protein>
<evidence type="ECO:0000256" key="8">
    <source>
        <dbReference type="SAM" id="MobiDB-lite"/>
    </source>
</evidence>
<keyword evidence="4" id="KW-0967">Endosome</keyword>
<dbReference type="GO" id="GO:0015031">
    <property type="term" value="P:protein transport"/>
    <property type="evidence" value="ECO:0007669"/>
    <property type="project" value="UniProtKB-KW"/>
</dbReference>